<dbReference type="Proteomes" id="UP001295794">
    <property type="component" value="Unassembled WGS sequence"/>
</dbReference>
<evidence type="ECO:0000313" key="3">
    <source>
        <dbReference type="Proteomes" id="UP001295794"/>
    </source>
</evidence>
<keyword evidence="1" id="KW-0812">Transmembrane</keyword>
<evidence type="ECO:0000256" key="1">
    <source>
        <dbReference type="SAM" id="Phobius"/>
    </source>
</evidence>
<evidence type="ECO:0000313" key="2">
    <source>
        <dbReference type="EMBL" id="CAK5272139.1"/>
    </source>
</evidence>
<gene>
    <name evidence="2" type="ORF">MYCIT1_LOCUS17695</name>
</gene>
<name>A0AAD2K1H6_9AGAR</name>
<comment type="caution">
    <text evidence="2">The sequence shown here is derived from an EMBL/GenBank/DDBJ whole genome shotgun (WGS) entry which is preliminary data.</text>
</comment>
<keyword evidence="1" id="KW-0472">Membrane</keyword>
<feature type="transmembrane region" description="Helical" evidence="1">
    <location>
        <begin position="6"/>
        <end position="26"/>
    </location>
</feature>
<organism evidence="2 3">
    <name type="scientific">Mycena citricolor</name>
    <dbReference type="NCBI Taxonomy" id="2018698"/>
    <lineage>
        <taxon>Eukaryota</taxon>
        <taxon>Fungi</taxon>
        <taxon>Dikarya</taxon>
        <taxon>Basidiomycota</taxon>
        <taxon>Agaricomycotina</taxon>
        <taxon>Agaricomycetes</taxon>
        <taxon>Agaricomycetidae</taxon>
        <taxon>Agaricales</taxon>
        <taxon>Marasmiineae</taxon>
        <taxon>Mycenaceae</taxon>
        <taxon>Mycena</taxon>
    </lineage>
</organism>
<accession>A0AAD2K1H6</accession>
<dbReference type="EMBL" id="CAVNYO010000181">
    <property type="protein sequence ID" value="CAK5272139.1"/>
    <property type="molecule type" value="Genomic_DNA"/>
</dbReference>
<dbReference type="AlphaFoldDB" id="A0AAD2K1H6"/>
<sequence>MITSAVGIPIVFALALVSILFITCFWNRRENIFVTVSPQPGHALRERPRIWDLDTAAPMLVDAVRMWENIYPFAVTRQKRPAPPALDPAPSSGSTSAFAALVSRFRRTPPPGTKTEPIPLQDALEDVQVAVTIAMPWEPHTRPHEAPEGAESPVYCIGVYRTALGNLDTIVHTCQCRTSLQILRRLTVAFTRAVCNTCTTRDAFTNRDDSLRI</sequence>
<proteinExistence type="predicted"/>
<reference evidence="2" key="1">
    <citation type="submission" date="2023-11" db="EMBL/GenBank/DDBJ databases">
        <authorList>
            <person name="De Vega J J."/>
            <person name="De Vega J J."/>
        </authorList>
    </citation>
    <scope>NUCLEOTIDE SEQUENCE</scope>
</reference>
<keyword evidence="3" id="KW-1185">Reference proteome</keyword>
<keyword evidence="1" id="KW-1133">Transmembrane helix</keyword>
<protein>
    <submittedName>
        <fullName evidence="2">Uncharacterized protein</fullName>
    </submittedName>
</protein>